<protein>
    <submittedName>
        <fullName evidence="2">Uncharacterized protein</fullName>
    </submittedName>
</protein>
<name>A0AAN7B913_9PEZI</name>
<keyword evidence="3" id="KW-1185">Reference proteome</keyword>
<evidence type="ECO:0000313" key="2">
    <source>
        <dbReference type="EMBL" id="KAK4214914.1"/>
    </source>
</evidence>
<sequence length="321" mass="36729">MFSQACPDFLNLAIRLELLIYAKEFLEDHEDRRKDALIAALMKPMSAVPGHKIAMGSYDELNLDLARHALNLGVSPNEPADTRDEYHMAIPVTIWSQFLHQCMYDVQHHSDERLGGCSTDTAFSILHLLLTHGAMPTAVEWNTLRNAFSSNQYSELKFAWENSIKNTTSGEDQWNPRSQARLGVPDRYWEVESGSEEEKDTAREQRAWEVESEFDEENDKLDQQKVKEVESESKEENDKAREKVGNAVAVTLEARAEDDVQTGSQGVIRTDQLDTGRSRLVGCHTPDTTGRVQALKEEILPSREVVTKRRRGIWKWMKRKR</sequence>
<feature type="compositionally biased region" description="Basic and acidic residues" evidence="1">
    <location>
        <begin position="220"/>
        <end position="242"/>
    </location>
</feature>
<feature type="compositionally biased region" description="Acidic residues" evidence="1">
    <location>
        <begin position="210"/>
        <end position="219"/>
    </location>
</feature>
<reference evidence="2" key="2">
    <citation type="submission" date="2023-05" db="EMBL/GenBank/DDBJ databases">
        <authorList>
            <consortium name="Lawrence Berkeley National Laboratory"/>
            <person name="Steindorff A."/>
            <person name="Hensen N."/>
            <person name="Bonometti L."/>
            <person name="Westerberg I."/>
            <person name="Brannstrom I.O."/>
            <person name="Guillou S."/>
            <person name="Cros-Aarteil S."/>
            <person name="Calhoun S."/>
            <person name="Haridas S."/>
            <person name="Kuo A."/>
            <person name="Mondo S."/>
            <person name="Pangilinan J."/>
            <person name="Riley R."/>
            <person name="Labutti K."/>
            <person name="Andreopoulos B."/>
            <person name="Lipzen A."/>
            <person name="Chen C."/>
            <person name="Yanf M."/>
            <person name="Daum C."/>
            <person name="Ng V."/>
            <person name="Clum A."/>
            <person name="Ohm R."/>
            <person name="Martin F."/>
            <person name="Silar P."/>
            <person name="Natvig D."/>
            <person name="Lalanne C."/>
            <person name="Gautier V."/>
            <person name="Ament-Velasquez S.L."/>
            <person name="Kruys A."/>
            <person name="Hutchinson M.I."/>
            <person name="Powell A.J."/>
            <person name="Barry K."/>
            <person name="Miller A.N."/>
            <person name="Grigoriev I.V."/>
            <person name="Debuchy R."/>
            <person name="Gladieux P."/>
            <person name="Thoren M.H."/>
            <person name="Johannesson H."/>
        </authorList>
    </citation>
    <scope>NUCLEOTIDE SEQUENCE</scope>
    <source>
        <strain evidence="2">PSN293</strain>
    </source>
</reference>
<reference evidence="2" key="1">
    <citation type="journal article" date="2023" name="Mol. Phylogenet. Evol.">
        <title>Genome-scale phylogeny and comparative genomics of the fungal order Sordariales.</title>
        <authorList>
            <person name="Hensen N."/>
            <person name="Bonometti L."/>
            <person name="Westerberg I."/>
            <person name="Brannstrom I.O."/>
            <person name="Guillou S."/>
            <person name="Cros-Aarteil S."/>
            <person name="Calhoun S."/>
            <person name="Haridas S."/>
            <person name="Kuo A."/>
            <person name="Mondo S."/>
            <person name="Pangilinan J."/>
            <person name="Riley R."/>
            <person name="LaButti K."/>
            <person name="Andreopoulos B."/>
            <person name="Lipzen A."/>
            <person name="Chen C."/>
            <person name="Yan M."/>
            <person name="Daum C."/>
            <person name="Ng V."/>
            <person name="Clum A."/>
            <person name="Steindorff A."/>
            <person name="Ohm R.A."/>
            <person name="Martin F."/>
            <person name="Silar P."/>
            <person name="Natvig D.O."/>
            <person name="Lalanne C."/>
            <person name="Gautier V."/>
            <person name="Ament-Velasquez S.L."/>
            <person name="Kruys A."/>
            <person name="Hutchinson M.I."/>
            <person name="Powell A.J."/>
            <person name="Barry K."/>
            <person name="Miller A.N."/>
            <person name="Grigoriev I.V."/>
            <person name="Debuchy R."/>
            <person name="Gladieux P."/>
            <person name="Hiltunen Thoren M."/>
            <person name="Johannesson H."/>
        </authorList>
    </citation>
    <scope>NUCLEOTIDE SEQUENCE</scope>
    <source>
        <strain evidence="2">PSN293</strain>
    </source>
</reference>
<organism evidence="2 3">
    <name type="scientific">Rhypophila decipiens</name>
    <dbReference type="NCBI Taxonomy" id="261697"/>
    <lineage>
        <taxon>Eukaryota</taxon>
        <taxon>Fungi</taxon>
        <taxon>Dikarya</taxon>
        <taxon>Ascomycota</taxon>
        <taxon>Pezizomycotina</taxon>
        <taxon>Sordariomycetes</taxon>
        <taxon>Sordariomycetidae</taxon>
        <taxon>Sordariales</taxon>
        <taxon>Naviculisporaceae</taxon>
        <taxon>Rhypophila</taxon>
    </lineage>
</organism>
<accession>A0AAN7B913</accession>
<dbReference type="Proteomes" id="UP001301769">
    <property type="component" value="Unassembled WGS sequence"/>
</dbReference>
<feature type="compositionally biased region" description="Basic and acidic residues" evidence="1">
    <location>
        <begin position="200"/>
        <end position="209"/>
    </location>
</feature>
<gene>
    <name evidence="2" type="ORF">QBC37DRAFT_420168</name>
</gene>
<comment type="caution">
    <text evidence="2">The sequence shown here is derived from an EMBL/GenBank/DDBJ whole genome shotgun (WGS) entry which is preliminary data.</text>
</comment>
<evidence type="ECO:0000313" key="3">
    <source>
        <dbReference type="Proteomes" id="UP001301769"/>
    </source>
</evidence>
<feature type="region of interest" description="Disordered" evidence="1">
    <location>
        <begin position="167"/>
        <end position="242"/>
    </location>
</feature>
<proteinExistence type="predicted"/>
<evidence type="ECO:0000256" key="1">
    <source>
        <dbReference type="SAM" id="MobiDB-lite"/>
    </source>
</evidence>
<dbReference type="EMBL" id="MU858086">
    <property type="protein sequence ID" value="KAK4214914.1"/>
    <property type="molecule type" value="Genomic_DNA"/>
</dbReference>
<feature type="compositionally biased region" description="Polar residues" evidence="1">
    <location>
        <begin position="167"/>
        <end position="178"/>
    </location>
</feature>
<dbReference type="AlphaFoldDB" id="A0AAN7B913"/>